<gene>
    <name evidence="10" type="ORF">BA92_07475</name>
</gene>
<dbReference type="GO" id="GO:0004146">
    <property type="term" value="F:dihydrofolate reductase activity"/>
    <property type="evidence" value="ECO:0007669"/>
    <property type="project" value="UniProtKB-EC"/>
</dbReference>
<dbReference type="InterPro" id="IPR001796">
    <property type="entry name" value="DHFR_dom"/>
</dbReference>
<proteinExistence type="inferred from homology"/>
<dbReference type="GO" id="GO:0006730">
    <property type="term" value="P:one-carbon metabolic process"/>
    <property type="evidence" value="ECO:0007669"/>
    <property type="project" value="UniProtKB-KW"/>
</dbReference>
<dbReference type="PANTHER" id="PTHR48069:SF3">
    <property type="entry name" value="DIHYDROFOLATE REDUCTASE"/>
    <property type="match status" value="1"/>
</dbReference>
<dbReference type="PROSITE" id="PS51330">
    <property type="entry name" value="DHFR_2"/>
    <property type="match status" value="1"/>
</dbReference>
<dbReference type="InterPro" id="IPR012259">
    <property type="entry name" value="DHFR"/>
</dbReference>
<feature type="domain" description="DHFR" evidence="9">
    <location>
        <begin position="2"/>
        <end position="160"/>
    </location>
</feature>
<dbReference type="GO" id="GO:0046654">
    <property type="term" value="P:tetrahydrofolate biosynthetic process"/>
    <property type="evidence" value="ECO:0007669"/>
    <property type="project" value="UniProtKB-UniPathway"/>
</dbReference>
<dbReference type="RefSeq" id="WP_041505091.1">
    <property type="nucleotide sequence ID" value="NZ_JPIU01000038.1"/>
</dbReference>
<evidence type="ECO:0000256" key="8">
    <source>
        <dbReference type="PIRNR" id="PIRNR000194"/>
    </source>
</evidence>
<dbReference type="PRINTS" id="PR00070">
    <property type="entry name" value="DHFR"/>
</dbReference>
<dbReference type="PANTHER" id="PTHR48069">
    <property type="entry name" value="DIHYDROFOLATE REDUCTASE"/>
    <property type="match status" value="1"/>
</dbReference>
<comment type="function">
    <text evidence="7 8">Key enzyme in folate metabolism. Catalyzes an essential reaction for de novo glycine and purine synthesis, and for DNA precursor synthesis.</text>
</comment>
<reference evidence="10 11" key="1">
    <citation type="submission" date="2014-07" db="EMBL/GenBank/DDBJ databases">
        <title>Porphyromonadaceae bacterium OUH 308042 = ATCC BAA-2681 = DSM 28342 draft genome.</title>
        <authorList>
            <person name="Sydenham T.V."/>
            <person name="Hasman H."/>
            <person name="Justensen U.S."/>
        </authorList>
    </citation>
    <scope>NUCLEOTIDE SEQUENCE [LARGE SCALE GENOMIC DNA]</scope>
    <source>
        <strain evidence="10 11">OUH 308042</strain>
    </source>
</reference>
<dbReference type="EC" id="1.5.1.3" evidence="3 8"/>
<evidence type="ECO:0000256" key="5">
    <source>
        <dbReference type="ARBA" id="ARBA00022857"/>
    </source>
</evidence>
<dbReference type="GO" id="GO:0005829">
    <property type="term" value="C:cytosol"/>
    <property type="evidence" value="ECO:0007669"/>
    <property type="project" value="TreeGrafter"/>
</dbReference>
<dbReference type="EMBL" id="JPIU01000038">
    <property type="protein sequence ID" value="KIO44853.1"/>
    <property type="molecule type" value="Genomic_DNA"/>
</dbReference>
<keyword evidence="6 8" id="KW-0560">Oxidoreductase</keyword>
<comment type="catalytic activity">
    <reaction evidence="8">
        <text>(6S)-5,6,7,8-tetrahydrofolate + NADP(+) = 7,8-dihydrofolate + NADPH + H(+)</text>
        <dbReference type="Rhea" id="RHEA:15009"/>
        <dbReference type="ChEBI" id="CHEBI:15378"/>
        <dbReference type="ChEBI" id="CHEBI:57451"/>
        <dbReference type="ChEBI" id="CHEBI:57453"/>
        <dbReference type="ChEBI" id="CHEBI:57783"/>
        <dbReference type="ChEBI" id="CHEBI:58349"/>
        <dbReference type="EC" id="1.5.1.3"/>
    </reaction>
</comment>
<dbReference type="AlphaFoldDB" id="A0A0C3MEI7"/>
<comment type="pathway">
    <text evidence="1 8">Cofactor biosynthesis; tetrahydrofolate biosynthesis; 5,6,7,8-tetrahydrofolate from 7,8-dihydrofolate: step 1/1.</text>
</comment>
<evidence type="ECO:0000313" key="10">
    <source>
        <dbReference type="EMBL" id="KIO44853.1"/>
    </source>
</evidence>
<evidence type="ECO:0000256" key="4">
    <source>
        <dbReference type="ARBA" id="ARBA00022563"/>
    </source>
</evidence>
<keyword evidence="4 8" id="KW-0554">One-carbon metabolism</keyword>
<evidence type="ECO:0000256" key="6">
    <source>
        <dbReference type="ARBA" id="ARBA00023002"/>
    </source>
</evidence>
<dbReference type="Pfam" id="PF00186">
    <property type="entry name" value="DHFR_1"/>
    <property type="match status" value="1"/>
</dbReference>
<dbReference type="UniPathway" id="UPA00077">
    <property type="reaction ID" value="UER00158"/>
</dbReference>
<evidence type="ECO:0000256" key="2">
    <source>
        <dbReference type="ARBA" id="ARBA00009539"/>
    </source>
</evidence>
<comment type="similarity">
    <text evidence="2 8">Belongs to the dihydrofolate reductase family.</text>
</comment>
<protein>
    <recommendedName>
        <fullName evidence="3 8">Dihydrofolate reductase</fullName>
        <ecNumber evidence="3 8">1.5.1.3</ecNumber>
    </recommendedName>
</protein>
<evidence type="ECO:0000259" key="9">
    <source>
        <dbReference type="PROSITE" id="PS51330"/>
    </source>
</evidence>
<organism evidence="10 11">
    <name type="scientific">Sanguibacteroides justesenii</name>
    <dbReference type="NCBI Taxonomy" id="1547597"/>
    <lineage>
        <taxon>Bacteria</taxon>
        <taxon>Pseudomonadati</taxon>
        <taxon>Bacteroidota</taxon>
        <taxon>Bacteroidia</taxon>
        <taxon>Bacteroidales</taxon>
        <taxon>Porphyromonadaceae</taxon>
        <taxon>Sanguibacteroides</taxon>
    </lineage>
</organism>
<sequence length="163" mass="18304">MVLSIIVAAAENSVIGRDNGLIWHLSGDLKHFKAITTGHTVVMGRKTFQSMGRALPNRRNIVISRNPSFVAKGCELVDSIERALELAKDEEEVFIIGGGTIYRELWDQADRLYLTVVHTVCDGDTKIPSVDPGCWEKEGQEDFPADEKNEFAYSFINYRSKKK</sequence>
<keyword evidence="11" id="KW-1185">Reference proteome</keyword>
<dbReference type="PIRSF" id="PIRSF000194">
    <property type="entry name" value="DHFR"/>
    <property type="match status" value="1"/>
</dbReference>
<dbReference type="GO" id="GO:0046452">
    <property type="term" value="P:dihydrofolate metabolic process"/>
    <property type="evidence" value="ECO:0007669"/>
    <property type="project" value="TreeGrafter"/>
</dbReference>
<name>A0A0C3MEI7_9PORP</name>
<evidence type="ECO:0000256" key="7">
    <source>
        <dbReference type="ARBA" id="ARBA00025067"/>
    </source>
</evidence>
<accession>A0A0C3MEI7</accession>
<evidence type="ECO:0000256" key="3">
    <source>
        <dbReference type="ARBA" id="ARBA00012856"/>
    </source>
</evidence>
<dbReference type="OrthoDB" id="9804315at2"/>
<dbReference type="CDD" id="cd00209">
    <property type="entry name" value="DHFR"/>
    <property type="match status" value="1"/>
</dbReference>
<dbReference type="FunFam" id="3.40.430.10:FF:000001">
    <property type="entry name" value="Dihydrofolate reductase"/>
    <property type="match status" value="1"/>
</dbReference>
<dbReference type="InterPro" id="IPR024072">
    <property type="entry name" value="DHFR-like_dom_sf"/>
</dbReference>
<comment type="caution">
    <text evidence="10">The sequence shown here is derived from an EMBL/GenBank/DDBJ whole genome shotgun (WGS) entry which is preliminary data.</text>
</comment>
<dbReference type="Gene3D" id="3.40.430.10">
    <property type="entry name" value="Dihydrofolate Reductase, subunit A"/>
    <property type="match status" value="1"/>
</dbReference>
<dbReference type="GO" id="GO:0046655">
    <property type="term" value="P:folic acid metabolic process"/>
    <property type="evidence" value="ECO:0007669"/>
    <property type="project" value="TreeGrafter"/>
</dbReference>
<dbReference type="GO" id="GO:0070401">
    <property type="term" value="F:NADP+ binding"/>
    <property type="evidence" value="ECO:0007669"/>
    <property type="project" value="UniProtKB-ARBA"/>
</dbReference>
<dbReference type="SUPFAM" id="SSF53597">
    <property type="entry name" value="Dihydrofolate reductase-like"/>
    <property type="match status" value="1"/>
</dbReference>
<evidence type="ECO:0000256" key="1">
    <source>
        <dbReference type="ARBA" id="ARBA00004903"/>
    </source>
</evidence>
<keyword evidence="5 8" id="KW-0521">NADP</keyword>
<evidence type="ECO:0000313" key="11">
    <source>
        <dbReference type="Proteomes" id="UP000031980"/>
    </source>
</evidence>
<dbReference type="Proteomes" id="UP000031980">
    <property type="component" value="Unassembled WGS sequence"/>
</dbReference>